<feature type="transmembrane region" description="Helical" evidence="1">
    <location>
        <begin position="51"/>
        <end position="73"/>
    </location>
</feature>
<keyword evidence="1" id="KW-0812">Transmembrane</keyword>
<keyword evidence="1" id="KW-0472">Membrane</keyword>
<dbReference type="AlphaFoldDB" id="A0A117Q4H3"/>
<accession>A0A117Q4H3</accession>
<evidence type="ECO:0000256" key="1">
    <source>
        <dbReference type="SAM" id="Phobius"/>
    </source>
</evidence>
<proteinExistence type="predicted"/>
<reference evidence="2 3" key="1">
    <citation type="submission" date="2015-10" db="EMBL/GenBank/DDBJ databases">
        <title>Draft genome sequence of Streptomyces yokosukanensis DSM 40224, type strain for the species Streptomyces yokosukanensis.</title>
        <authorList>
            <person name="Ruckert C."/>
            <person name="Winkler A."/>
            <person name="Kalinowski J."/>
            <person name="Kampfer P."/>
            <person name="Glaeser S."/>
        </authorList>
    </citation>
    <scope>NUCLEOTIDE SEQUENCE [LARGE SCALE GENOMIC DNA]</scope>
    <source>
        <strain evidence="2 3">DSM 40224</strain>
    </source>
</reference>
<name>A0A117Q4H3_9ACTN</name>
<sequence>MRAHIRLSGETAQAELIGLAEWLGREDDFRGRTVVERPESRPDLMGGVAEVLIVALGAQGAGTVLAASLSVWIRQRRPSADIEVTGPDGQSVRISLRNVPQPDLDAVLRKVLER</sequence>
<protein>
    <submittedName>
        <fullName evidence="2">Uncharacterized protein</fullName>
    </submittedName>
</protein>
<dbReference type="EMBL" id="LMWN01000007">
    <property type="protein sequence ID" value="KUN08714.1"/>
    <property type="molecule type" value="Genomic_DNA"/>
</dbReference>
<dbReference type="Pfam" id="PF19953">
    <property type="entry name" value="EACC1"/>
    <property type="match status" value="1"/>
</dbReference>
<keyword evidence="3" id="KW-1185">Reference proteome</keyword>
<dbReference type="RefSeq" id="WP_067118993.1">
    <property type="nucleotide sequence ID" value="NZ_JBFACD010000008.1"/>
</dbReference>
<dbReference type="InterPro" id="IPR045428">
    <property type="entry name" value="EACC1"/>
</dbReference>
<comment type="caution">
    <text evidence="2">The sequence shown here is derived from an EMBL/GenBank/DDBJ whole genome shotgun (WGS) entry which is preliminary data.</text>
</comment>
<organism evidence="2 3">
    <name type="scientific">Streptomyces yokosukanensis</name>
    <dbReference type="NCBI Taxonomy" id="67386"/>
    <lineage>
        <taxon>Bacteria</taxon>
        <taxon>Bacillati</taxon>
        <taxon>Actinomycetota</taxon>
        <taxon>Actinomycetes</taxon>
        <taxon>Kitasatosporales</taxon>
        <taxon>Streptomycetaceae</taxon>
        <taxon>Streptomyces</taxon>
    </lineage>
</organism>
<dbReference type="Proteomes" id="UP000053127">
    <property type="component" value="Unassembled WGS sequence"/>
</dbReference>
<dbReference type="OrthoDB" id="4222871at2"/>
<evidence type="ECO:0000313" key="3">
    <source>
        <dbReference type="Proteomes" id="UP000053127"/>
    </source>
</evidence>
<keyword evidence="1" id="KW-1133">Transmembrane helix</keyword>
<evidence type="ECO:0000313" key="2">
    <source>
        <dbReference type="EMBL" id="KUN08714.1"/>
    </source>
</evidence>
<gene>
    <name evidence="2" type="ORF">AQI95_06760</name>
</gene>